<gene>
    <name evidence="3" type="ORF">DFH07DRAFT_951773</name>
</gene>
<name>A0AAD7K219_9AGAR</name>
<feature type="signal peptide" evidence="2">
    <location>
        <begin position="1"/>
        <end position="22"/>
    </location>
</feature>
<evidence type="ECO:0000313" key="4">
    <source>
        <dbReference type="Proteomes" id="UP001215280"/>
    </source>
</evidence>
<proteinExistence type="predicted"/>
<organism evidence="3 4">
    <name type="scientific">Mycena maculata</name>
    <dbReference type="NCBI Taxonomy" id="230809"/>
    <lineage>
        <taxon>Eukaryota</taxon>
        <taxon>Fungi</taxon>
        <taxon>Dikarya</taxon>
        <taxon>Basidiomycota</taxon>
        <taxon>Agaricomycotina</taxon>
        <taxon>Agaricomycetes</taxon>
        <taxon>Agaricomycetidae</taxon>
        <taxon>Agaricales</taxon>
        <taxon>Marasmiineae</taxon>
        <taxon>Mycenaceae</taxon>
        <taxon>Mycena</taxon>
    </lineage>
</organism>
<keyword evidence="2" id="KW-0732">Signal</keyword>
<comment type="caution">
    <text evidence="3">The sequence shown here is derived from an EMBL/GenBank/DDBJ whole genome shotgun (WGS) entry which is preliminary data.</text>
</comment>
<dbReference type="EMBL" id="JARJLG010000012">
    <property type="protein sequence ID" value="KAJ7776639.1"/>
    <property type="molecule type" value="Genomic_DNA"/>
</dbReference>
<feature type="region of interest" description="Disordered" evidence="1">
    <location>
        <begin position="42"/>
        <end position="93"/>
    </location>
</feature>
<dbReference type="Proteomes" id="UP001215280">
    <property type="component" value="Unassembled WGS sequence"/>
</dbReference>
<protein>
    <submittedName>
        <fullName evidence="3">Uncharacterized protein</fullName>
    </submittedName>
</protein>
<feature type="compositionally biased region" description="Polar residues" evidence="1">
    <location>
        <begin position="42"/>
        <end position="52"/>
    </location>
</feature>
<dbReference type="AlphaFoldDB" id="A0AAD7K219"/>
<reference evidence="3" key="1">
    <citation type="submission" date="2023-03" db="EMBL/GenBank/DDBJ databases">
        <title>Massive genome expansion in bonnet fungi (Mycena s.s.) driven by repeated elements and novel gene families across ecological guilds.</title>
        <authorList>
            <consortium name="Lawrence Berkeley National Laboratory"/>
            <person name="Harder C.B."/>
            <person name="Miyauchi S."/>
            <person name="Viragh M."/>
            <person name="Kuo A."/>
            <person name="Thoen E."/>
            <person name="Andreopoulos B."/>
            <person name="Lu D."/>
            <person name="Skrede I."/>
            <person name="Drula E."/>
            <person name="Henrissat B."/>
            <person name="Morin E."/>
            <person name="Kohler A."/>
            <person name="Barry K."/>
            <person name="LaButti K."/>
            <person name="Morin E."/>
            <person name="Salamov A."/>
            <person name="Lipzen A."/>
            <person name="Mereny Z."/>
            <person name="Hegedus B."/>
            <person name="Baldrian P."/>
            <person name="Stursova M."/>
            <person name="Weitz H."/>
            <person name="Taylor A."/>
            <person name="Grigoriev I.V."/>
            <person name="Nagy L.G."/>
            <person name="Martin F."/>
            <person name="Kauserud H."/>
        </authorList>
    </citation>
    <scope>NUCLEOTIDE SEQUENCE</scope>
    <source>
        <strain evidence="3">CBHHK188m</strain>
    </source>
</reference>
<evidence type="ECO:0000313" key="3">
    <source>
        <dbReference type="EMBL" id="KAJ7776639.1"/>
    </source>
</evidence>
<evidence type="ECO:0000256" key="1">
    <source>
        <dbReference type="SAM" id="MobiDB-lite"/>
    </source>
</evidence>
<sequence length="136" mass="14356">MSAIRPAKWGDFCLPLLSYTLLLPPFLAPSVYMDGTLLFNPTPSGPHQSSSMPSNFSCAPSPPPPSLPHKSWLPSAASFPLGQPGAPLQPSSLPFSQASGLPLSPVLDVLPPHPVRRSRAAPCPLGPFRYAALFSS</sequence>
<feature type="chain" id="PRO_5042186132" evidence="2">
    <location>
        <begin position="23"/>
        <end position="136"/>
    </location>
</feature>
<keyword evidence="4" id="KW-1185">Reference proteome</keyword>
<evidence type="ECO:0000256" key="2">
    <source>
        <dbReference type="SAM" id="SignalP"/>
    </source>
</evidence>
<accession>A0AAD7K219</accession>